<accession>A0AAV2RSG0</accession>
<proteinExistence type="predicted"/>
<dbReference type="AlphaFoldDB" id="A0AAV2RSG0"/>
<feature type="compositionally biased region" description="Polar residues" evidence="1">
    <location>
        <begin position="1"/>
        <end position="10"/>
    </location>
</feature>
<gene>
    <name evidence="2" type="ORF">MNOR_LOCUS28147</name>
</gene>
<protein>
    <submittedName>
        <fullName evidence="2">Uncharacterized protein</fullName>
    </submittedName>
</protein>
<keyword evidence="3" id="KW-1185">Reference proteome</keyword>
<evidence type="ECO:0000313" key="3">
    <source>
        <dbReference type="Proteomes" id="UP001497623"/>
    </source>
</evidence>
<evidence type="ECO:0000256" key="1">
    <source>
        <dbReference type="SAM" id="MobiDB-lite"/>
    </source>
</evidence>
<dbReference type="Proteomes" id="UP001497623">
    <property type="component" value="Unassembled WGS sequence"/>
</dbReference>
<feature type="region of interest" description="Disordered" evidence="1">
    <location>
        <begin position="1"/>
        <end position="22"/>
    </location>
</feature>
<comment type="caution">
    <text evidence="2">The sequence shown here is derived from an EMBL/GenBank/DDBJ whole genome shotgun (WGS) entry which is preliminary data.</text>
</comment>
<organism evidence="2 3">
    <name type="scientific">Meganyctiphanes norvegica</name>
    <name type="common">Northern krill</name>
    <name type="synonym">Thysanopoda norvegica</name>
    <dbReference type="NCBI Taxonomy" id="48144"/>
    <lineage>
        <taxon>Eukaryota</taxon>
        <taxon>Metazoa</taxon>
        <taxon>Ecdysozoa</taxon>
        <taxon>Arthropoda</taxon>
        <taxon>Crustacea</taxon>
        <taxon>Multicrustacea</taxon>
        <taxon>Malacostraca</taxon>
        <taxon>Eumalacostraca</taxon>
        <taxon>Eucarida</taxon>
        <taxon>Euphausiacea</taxon>
        <taxon>Euphausiidae</taxon>
        <taxon>Meganyctiphanes</taxon>
    </lineage>
</organism>
<sequence>MSSKSVNQKLNKPEHQRKYRDKLKKVMKILDDTLKKCGSDIYKDPQRNSQMILKEAQKSIEQMEGELSQLLAFERMERTDNIQNSALLTLSNCKAAFSQALHRAEELSKHIDDPKEAEEYIMNYMKKDPVQFFSGIGTGITASQGFGNYQGVFTIIYKRFSGNTCFS</sequence>
<evidence type="ECO:0000313" key="2">
    <source>
        <dbReference type="EMBL" id="CAL4137937.1"/>
    </source>
</evidence>
<name>A0AAV2RSG0_MEGNR</name>
<reference evidence="2 3" key="1">
    <citation type="submission" date="2024-05" db="EMBL/GenBank/DDBJ databases">
        <authorList>
            <person name="Wallberg A."/>
        </authorList>
    </citation>
    <scope>NUCLEOTIDE SEQUENCE [LARGE SCALE GENOMIC DNA]</scope>
</reference>
<dbReference type="EMBL" id="CAXKWB010030594">
    <property type="protein sequence ID" value="CAL4137937.1"/>
    <property type="molecule type" value="Genomic_DNA"/>
</dbReference>